<name>A0A3M0IFN3_9ACTN</name>
<dbReference type="AlphaFoldDB" id="A0A3M0IFN3"/>
<evidence type="ECO:0000313" key="2">
    <source>
        <dbReference type="Proteomes" id="UP000270471"/>
    </source>
</evidence>
<evidence type="ECO:0000313" key="1">
    <source>
        <dbReference type="EMBL" id="RMB87614.1"/>
    </source>
</evidence>
<dbReference type="EMBL" id="PENI01000001">
    <property type="protein sequence ID" value="RMB87614.1"/>
    <property type="molecule type" value="Genomic_DNA"/>
</dbReference>
<proteinExistence type="predicted"/>
<reference evidence="1 2" key="1">
    <citation type="submission" date="2017-11" db="EMBL/GenBank/DDBJ databases">
        <title>Draft genome of actinobacteria isolated from guarana (Paullinia cupana (Mart.) Ducke.</title>
        <authorList>
            <person name="Siqueira K.A."/>
            <person name="Liotti R.G."/>
            <person name="Mendes T.A.O."/>
            <person name="Soares M.A."/>
        </authorList>
    </citation>
    <scope>NUCLEOTIDE SEQUENCE [LARGE SCALE GENOMIC DNA]</scope>
    <source>
        <strain evidence="1 2">193</strain>
    </source>
</reference>
<sequence>MGSEDSFDVVPERIHQGSALISELGSYAWSILADFRSVMADTSWTGDDENGHKIRANFVENRDLTLGTLESLGEALERTGDATLMNLKSTQGTQEGILDAIGEQSGEYGGGGGRRG</sequence>
<accession>A0A3M0IFN3</accession>
<comment type="caution">
    <text evidence="1">The sequence shown here is derived from an EMBL/GenBank/DDBJ whole genome shotgun (WGS) entry which is preliminary data.</text>
</comment>
<keyword evidence="2" id="KW-1185">Reference proteome</keyword>
<dbReference type="RefSeq" id="WP_121887281.1">
    <property type="nucleotide sequence ID" value="NZ_JBEXWZ010000001.1"/>
</dbReference>
<gene>
    <name evidence="1" type="ORF">CTZ28_01230</name>
</gene>
<dbReference type="OrthoDB" id="4249924at2"/>
<organism evidence="1 2">
    <name type="scientific">Streptomyces shenzhenensis</name>
    <dbReference type="NCBI Taxonomy" id="943815"/>
    <lineage>
        <taxon>Bacteria</taxon>
        <taxon>Bacillati</taxon>
        <taxon>Actinomycetota</taxon>
        <taxon>Actinomycetes</taxon>
        <taxon>Kitasatosporales</taxon>
        <taxon>Streptomycetaceae</taxon>
        <taxon>Streptomyces</taxon>
    </lineage>
</organism>
<dbReference type="Proteomes" id="UP000270471">
    <property type="component" value="Unassembled WGS sequence"/>
</dbReference>
<protein>
    <submittedName>
        <fullName evidence="1">Uncharacterized protein</fullName>
    </submittedName>
</protein>